<organism evidence="3 4">
    <name type="scientific">Flavobacterium limnosediminis JC2902</name>
    <dbReference type="NCBI Taxonomy" id="1341181"/>
    <lineage>
        <taxon>Bacteria</taxon>
        <taxon>Pseudomonadati</taxon>
        <taxon>Bacteroidota</taxon>
        <taxon>Flavobacteriia</taxon>
        <taxon>Flavobacteriales</taxon>
        <taxon>Flavobacteriaceae</taxon>
        <taxon>Flavobacterium</taxon>
    </lineage>
</organism>
<feature type="signal peptide" evidence="2">
    <location>
        <begin position="1"/>
        <end position="19"/>
    </location>
</feature>
<accession>V6SKZ1</accession>
<dbReference type="EMBL" id="AVGG01000011">
    <property type="protein sequence ID" value="ESU27368.1"/>
    <property type="molecule type" value="Genomic_DNA"/>
</dbReference>
<evidence type="ECO:0000313" key="4">
    <source>
        <dbReference type="Proteomes" id="UP000018004"/>
    </source>
</evidence>
<keyword evidence="4" id="KW-1185">Reference proteome</keyword>
<keyword evidence="2" id="KW-0732">Signal</keyword>
<feature type="chain" id="PRO_5004750989" evidence="2">
    <location>
        <begin position="20"/>
        <end position="103"/>
    </location>
</feature>
<name>V6SKZ1_9FLAO</name>
<sequence length="103" mass="12002">MKKFTFFILALFIPLLGIAQEDSGQDLEQNLKEFIDNIVKNSEVFQKTKLKFFLNGKEIKNLSDYIINLNGLEMKVEKKENTENGKKEEEIEIKITVKQFNVS</sequence>
<reference evidence="3 4" key="1">
    <citation type="submission" date="2013-08" db="EMBL/GenBank/DDBJ databases">
        <title>Flavobacterium limnosediminis JC2902 genome sequencing.</title>
        <authorList>
            <person name="Lee K."/>
            <person name="Yi H."/>
            <person name="Park S."/>
            <person name="Chun J."/>
        </authorList>
    </citation>
    <scope>NUCLEOTIDE SEQUENCE [LARGE SCALE GENOMIC DNA]</scope>
    <source>
        <strain evidence="3 4">JC2902</strain>
    </source>
</reference>
<gene>
    <name evidence="3" type="ORF">FLJC2902T_20730</name>
</gene>
<protein>
    <submittedName>
        <fullName evidence="3">Uncharacterized protein</fullName>
    </submittedName>
</protein>
<dbReference type="RefSeq" id="WP_023579655.1">
    <property type="nucleotide sequence ID" value="NZ_AVGG01000011.1"/>
</dbReference>
<comment type="caution">
    <text evidence="3">The sequence shown here is derived from an EMBL/GenBank/DDBJ whole genome shotgun (WGS) entry which is preliminary data.</text>
</comment>
<evidence type="ECO:0000256" key="2">
    <source>
        <dbReference type="SAM" id="SignalP"/>
    </source>
</evidence>
<evidence type="ECO:0000313" key="3">
    <source>
        <dbReference type="EMBL" id="ESU27368.1"/>
    </source>
</evidence>
<dbReference type="Proteomes" id="UP000018004">
    <property type="component" value="Unassembled WGS sequence"/>
</dbReference>
<dbReference type="OrthoDB" id="9804874at2"/>
<proteinExistence type="predicted"/>
<dbReference type="AlphaFoldDB" id="V6SKZ1"/>
<evidence type="ECO:0000256" key="1">
    <source>
        <dbReference type="SAM" id="Coils"/>
    </source>
</evidence>
<feature type="coiled-coil region" evidence="1">
    <location>
        <begin position="62"/>
        <end position="89"/>
    </location>
</feature>
<keyword evidence="1" id="KW-0175">Coiled coil</keyword>
<dbReference type="PATRIC" id="fig|1341181.4.peg.2037"/>